<dbReference type="GO" id="GO:0045814">
    <property type="term" value="P:negative regulation of gene expression, epigenetic"/>
    <property type="evidence" value="ECO:0007669"/>
    <property type="project" value="UniProtKB-ARBA"/>
</dbReference>
<evidence type="ECO:0000256" key="8">
    <source>
        <dbReference type="ARBA" id="ARBA00023015"/>
    </source>
</evidence>
<feature type="domain" description="JmjN" evidence="12">
    <location>
        <begin position="64"/>
        <end position="105"/>
    </location>
</feature>
<keyword evidence="7" id="KW-0408">Iron</keyword>
<dbReference type="Proteomes" id="UP000554482">
    <property type="component" value="Unassembled WGS sequence"/>
</dbReference>
<feature type="compositionally biased region" description="Polar residues" evidence="11">
    <location>
        <begin position="745"/>
        <end position="760"/>
    </location>
</feature>
<dbReference type="AlphaFoldDB" id="A0A7J6V2T9"/>
<keyword evidence="8" id="KW-0805">Transcription regulation</keyword>
<dbReference type="GO" id="GO:0008168">
    <property type="term" value="F:methyltransferase activity"/>
    <property type="evidence" value="ECO:0007669"/>
    <property type="project" value="UniProtKB-KW"/>
</dbReference>
<evidence type="ECO:0000256" key="7">
    <source>
        <dbReference type="ARBA" id="ARBA00023004"/>
    </source>
</evidence>
<feature type="region of interest" description="Disordered" evidence="11">
    <location>
        <begin position="612"/>
        <end position="638"/>
    </location>
</feature>
<keyword evidence="9" id="KW-0804">Transcription</keyword>
<dbReference type="InterPro" id="IPR003349">
    <property type="entry name" value="JmjN"/>
</dbReference>
<protein>
    <submittedName>
        <fullName evidence="14">Lysine-specific demethylase</fullName>
    </submittedName>
</protein>
<dbReference type="GO" id="GO:0000785">
    <property type="term" value="C:chromatin"/>
    <property type="evidence" value="ECO:0007669"/>
    <property type="project" value="TreeGrafter"/>
</dbReference>
<feature type="region of interest" description="Disordered" evidence="11">
    <location>
        <begin position="656"/>
        <end position="691"/>
    </location>
</feature>
<dbReference type="PANTHER" id="PTHR10694:SF105">
    <property type="entry name" value="LYSINE-SPECIFIC DEMETHYLASE JMJ14"/>
    <property type="match status" value="1"/>
</dbReference>
<feature type="domain" description="JmjC" evidence="13">
    <location>
        <begin position="279"/>
        <end position="445"/>
    </location>
</feature>
<keyword evidence="5" id="KW-0223">Dioxygenase</keyword>
<dbReference type="GO" id="GO:0046872">
    <property type="term" value="F:metal ion binding"/>
    <property type="evidence" value="ECO:0007669"/>
    <property type="project" value="UniProtKB-KW"/>
</dbReference>
<dbReference type="SMART" id="SM00542">
    <property type="entry name" value="FYRC"/>
    <property type="match status" value="1"/>
</dbReference>
<feature type="compositionally biased region" description="Basic and acidic residues" evidence="11">
    <location>
        <begin position="668"/>
        <end position="679"/>
    </location>
</feature>
<evidence type="ECO:0000256" key="4">
    <source>
        <dbReference type="ARBA" id="ARBA00022853"/>
    </source>
</evidence>
<comment type="cofactor">
    <cofactor evidence="1">
        <name>Fe(2+)</name>
        <dbReference type="ChEBI" id="CHEBI:29033"/>
    </cofactor>
</comment>
<keyword evidence="3" id="KW-0479">Metal-binding</keyword>
<feature type="compositionally biased region" description="Basic residues" evidence="11">
    <location>
        <begin position="137"/>
        <end position="156"/>
    </location>
</feature>
<accession>A0A7J6V2T9</accession>
<feature type="region of interest" description="Disordered" evidence="11">
    <location>
        <begin position="740"/>
        <end position="760"/>
    </location>
</feature>
<dbReference type="PANTHER" id="PTHR10694">
    <property type="entry name" value="LYSINE-SPECIFIC DEMETHYLASE"/>
    <property type="match status" value="1"/>
</dbReference>
<dbReference type="Pfam" id="PF02373">
    <property type="entry name" value="JmjC"/>
    <property type="match status" value="1"/>
</dbReference>
<evidence type="ECO:0000313" key="15">
    <source>
        <dbReference type="Proteomes" id="UP000554482"/>
    </source>
</evidence>
<dbReference type="SMART" id="SM00541">
    <property type="entry name" value="FYRN"/>
    <property type="match status" value="1"/>
</dbReference>
<dbReference type="Pfam" id="PF05964">
    <property type="entry name" value="FYRN"/>
    <property type="match status" value="1"/>
</dbReference>
<dbReference type="SMART" id="SM00545">
    <property type="entry name" value="JmjN"/>
    <property type="match status" value="1"/>
</dbReference>
<dbReference type="Pfam" id="PF05965">
    <property type="entry name" value="FYRC"/>
    <property type="match status" value="1"/>
</dbReference>
<dbReference type="FunFam" id="3.30.160.360:FF:000005">
    <property type="entry name" value="Putative lysine-specific demethylase JMJ16"/>
    <property type="match status" value="1"/>
</dbReference>
<feature type="region of interest" description="Disordered" evidence="11">
    <location>
        <begin position="132"/>
        <end position="156"/>
    </location>
</feature>
<evidence type="ECO:0000256" key="11">
    <source>
        <dbReference type="SAM" id="MobiDB-lite"/>
    </source>
</evidence>
<dbReference type="GO" id="GO:0034647">
    <property type="term" value="F:histone H3K4me/H3K4me2/H3K4me3 demethylase activity"/>
    <property type="evidence" value="ECO:0007669"/>
    <property type="project" value="TreeGrafter"/>
</dbReference>
<dbReference type="SMART" id="SM00558">
    <property type="entry name" value="JmjC"/>
    <property type="match status" value="1"/>
</dbReference>
<dbReference type="InterPro" id="IPR004198">
    <property type="entry name" value="Znf_C5HC2"/>
</dbReference>
<evidence type="ECO:0000259" key="13">
    <source>
        <dbReference type="PROSITE" id="PS51184"/>
    </source>
</evidence>
<dbReference type="EMBL" id="JABWDY010039228">
    <property type="protein sequence ID" value="KAF5179111.1"/>
    <property type="molecule type" value="Genomic_DNA"/>
</dbReference>
<dbReference type="InterPro" id="IPR003889">
    <property type="entry name" value="FYrich_C"/>
</dbReference>
<evidence type="ECO:0000256" key="10">
    <source>
        <dbReference type="ARBA" id="ARBA00023242"/>
    </source>
</evidence>
<dbReference type="Pfam" id="PF02928">
    <property type="entry name" value="zf-C5HC2"/>
    <property type="match status" value="1"/>
</dbReference>
<dbReference type="GO" id="GO:0032259">
    <property type="term" value="P:methylation"/>
    <property type="evidence" value="ECO:0007669"/>
    <property type="project" value="UniProtKB-KW"/>
</dbReference>
<reference evidence="14 15" key="1">
    <citation type="submission" date="2020-06" db="EMBL/GenBank/DDBJ databases">
        <title>Transcriptomic and genomic resources for Thalictrum thalictroides and T. hernandezii: Facilitating candidate gene discovery in an emerging model plant lineage.</title>
        <authorList>
            <person name="Arias T."/>
            <person name="Riano-Pachon D.M."/>
            <person name="Di Stilio V.S."/>
        </authorList>
    </citation>
    <scope>NUCLEOTIDE SEQUENCE [LARGE SCALE GENOMIC DNA]</scope>
    <source>
        <strain evidence="15">cv. WT478/WT964</strain>
        <tissue evidence="14">Leaves</tissue>
    </source>
</reference>
<name>A0A7J6V2T9_THATH</name>
<evidence type="ECO:0000256" key="6">
    <source>
        <dbReference type="ARBA" id="ARBA00023002"/>
    </source>
</evidence>
<dbReference type="PROSITE" id="PS51184">
    <property type="entry name" value="JMJC"/>
    <property type="match status" value="1"/>
</dbReference>
<dbReference type="InterPro" id="IPR003347">
    <property type="entry name" value="JmjC_dom"/>
</dbReference>
<sequence length="1067" mass="120694">MEATTNVQPTIVEDEAGCDKLKSKNHIGSSLDNGSDDRSDCENTLQISAQWHPQEGCRPVISEAPVFNPTDEEFKDTLGYIAKIRQEAEQYGICRIVPPPSWNPPCLLTEKSIWQQSTFATRLQQVNKLQNRDPIKKKSRNRSHMKRKRKRRSMMGGIRRRTSLEGSEANDCVGSDTNEKFGFNSGSDFTLENFKRYADNFKDCYFRIDNNIDDISSCSIEPRKRWMPSIEDIEGEYWRIVEKSTEKVEVAYGADIETGIFGSGFPKASCLENERNLDQYATSGWNLNNLPRLQGSLLCFEEEDISGVLVPWLYIGMCFSSFCWHVEDHHLYSLNYLHCGDPKVWYGVPGSHATELEAAMKKNLPDLFKEQPDLLHELVTQISPTILKPEGVPVYRAVQHSGEFVLTFPRAYHAGFNCGFNCAEAVNVAPVDWLPHGQSAVELYSEQCRKTSLSHDKILFGAAREAVMALWEMAHLGKENPQNFNWKSVSGEGGVLTTIIKARVMMEQERRDGLPILLRGKKMEKDFDSKERECFQCFYDLYLSAYGCNCSSDRFACLNHAKLPCSCEPSQKFITFRYNLDELNILVEALEGKSDAIKLWVTKERRLVDTKGRGSSGFKRAKQNETSESECTDMPKTSSSCINNSSEVIQSTWESTPTSLCSSDTNAEMEKEKPGKDQCADLNSVVKSDEDKSMMQDTLNLLDKTYMGNKPDTLGLDSGSTIQTTPFQFQLGSDCDHVDRKNHTSELSTSTKNHTESPGTSRRIILFGNDLVDRCPTTSVVKTGNVEPTSTLHAHVNSLRCTPKKSDLQVELLNVGAIVSGKQWSSTQAIFPKGFKSRVRFTSIFDPSQTCTYISEILDGGFLGPIFKVTLEDQPNETFSNVTAQKCWEMVLERLNKEIIKHQSLGAPGFPLFQPLQSIDGLLMFGFFSPPIVQAIEVLDRNRQYLEYWNLPIGSRRGSQNTTIPNISSDWYSARGGDRFPIRSTSPLRKTSMEYLSRGLMKSDSGRSRVEVQPVDDIENVVRGLFKKASLEELKTMQRIFGSEYRNNDWTVAYRVLMEELYKNMNK</sequence>
<keyword evidence="14" id="KW-0808">Transferase</keyword>
<keyword evidence="10" id="KW-0539">Nucleus</keyword>
<evidence type="ECO:0000256" key="9">
    <source>
        <dbReference type="ARBA" id="ARBA00023163"/>
    </source>
</evidence>
<dbReference type="InterPro" id="IPR003888">
    <property type="entry name" value="FYrich_N"/>
</dbReference>
<keyword evidence="14" id="KW-0489">Methyltransferase</keyword>
<organism evidence="14 15">
    <name type="scientific">Thalictrum thalictroides</name>
    <name type="common">Rue-anemone</name>
    <name type="synonym">Anemone thalictroides</name>
    <dbReference type="NCBI Taxonomy" id="46969"/>
    <lineage>
        <taxon>Eukaryota</taxon>
        <taxon>Viridiplantae</taxon>
        <taxon>Streptophyta</taxon>
        <taxon>Embryophyta</taxon>
        <taxon>Tracheophyta</taxon>
        <taxon>Spermatophyta</taxon>
        <taxon>Magnoliopsida</taxon>
        <taxon>Ranunculales</taxon>
        <taxon>Ranunculaceae</taxon>
        <taxon>Thalictroideae</taxon>
        <taxon>Thalictrum</taxon>
    </lineage>
</organism>
<gene>
    <name evidence="14" type="ORF">FRX31_031295</name>
</gene>
<dbReference type="GO" id="GO:0005634">
    <property type="term" value="C:nucleus"/>
    <property type="evidence" value="ECO:0007669"/>
    <property type="project" value="UniProtKB-SubCell"/>
</dbReference>
<dbReference type="Pfam" id="PF02375">
    <property type="entry name" value="JmjN"/>
    <property type="match status" value="1"/>
</dbReference>
<evidence type="ECO:0000256" key="2">
    <source>
        <dbReference type="ARBA" id="ARBA00004123"/>
    </source>
</evidence>
<comment type="subcellular location">
    <subcellularLocation>
        <location evidence="2">Nucleus</location>
    </subcellularLocation>
</comment>
<evidence type="ECO:0000256" key="5">
    <source>
        <dbReference type="ARBA" id="ARBA00022964"/>
    </source>
</evidence>
<keyword evidence="6" id="KW-0560">Oxidoreductase</keyword>
<dbReference type="Gene3D" id="2.60.120.650">
    <property type="entry name" value="Cupin"/>
    <property type="match status" value="1"/>
</dbReference>
<proteinExistence type="predicted"/>
<evidence type="ECO:0000259" key="12">
    <source>
        <dbReference type="PROSITE" id="PS51183"/>
    </source>
</evidence>
<comment type="caution">
    <text evidence="14">The sequence shown here is derived from an EMBL/GenBank/DDBJ whole genome shotgun (WGS) entry which is preliminary data.</text>
</comment>
<evidence type="ECO:0000313" key="14">
    <source>
        <dbReference type="EMBL" id="KAF5179111.1"/>
    </source>
</evidence>
<dbReference type="PROSITE" id="PS51543">
    <property type="entry name" value="FYRC"/>
    <property type="match status" value="1"/>
</dbReference>
<keyword evidence="4" id="KW-0156">Chromatin regulator</keyword>
<feature type="compositionally biased region" description="Polar residues" evidence="11">
    <location>
        <begin position="656"/>
        <end position="666"/>
    </location>
</feature>
<keyword evidence="15" id="KW-1185">Reference proteome</keyword>
<dbReference type="Gene3D" id="3.30.160.360">
    <property type="match status" value="1"/>
</dbReference>
<dbReference type="SUPFAM" id="SSF51197">
    <property type="entry name" value="Clavaminate synthase-like"/>
    <property type="match status" value="1"/>
</dbReference>
<dbReference type="PROSITE" id="PS51542">
    <property type="entry name" value="FYRN"/>
    <property type="match status" value="1"/>
</dbReference>
<dbReference type="PROSITE" id="PS51183">
    <property type="entry name" value="JMJN"/>
    <property type="match status" value="1"/>
</dbReference>
<evidence type="ECO:0000256" key="1">
    <source>
        <dbReference type="ARBA" id="ARBA00001954"/>
    </source>
</evidence>
<dbReference type="OrthoDB" id="1678912at2759"/>
<evidence type="ECO:0000256" key="3">
    <source>
        <dbReference type="ARBA" id="ARBA00022723"/>
    </source>
</evidence>